<comment type="caution">
    <text evidence="1">The sequence shown here is derived from an EMBL/GenBank/DDBJ whole genome shotgun (WGS) entry which is preliminary data.</text>
</comment>
<sequence length="609" mass="67351">MTTTTKTSERKAAARKAVPLVVILSIIIVGVAVQALCAQLDLPPGKLLRNLVAPSKPSSVTPKYSCGIGEIAALVTVVVTVKDACSQMPEFVAALKEVVGPETALILTYPRFESCAPETLGVDVASWKKVRTIALPPDSSPMRGWVDAAELVDTKYALLLHNDGYAIDDFFACELLRALETRNGSYAVAAPMLYESKADGSLAAHATQSRLRVVDGVVRHDHSLARALNRGADYDEGEQTDFLEDHGFMIETDKITTVVDPSASYTLEYIDMILSLKSRGWKVLFVPTARLEFRIAEFSWRDIPYFMYKRSEATCHGTRDYLAKKWDSKFPNTGFWTYIKYTIVESHEFPESELEELPWHQHASLFLGFFQMAGYNRYFINDSTFQYVALLDALDSGTLSTLGPISASRVTARTQPATVRNASKASHLLPTLDKGWLPSIEADMPLEYLPFAVAELRWPGRRCRRVLSDSGANLTFPKHLCGVAAQHGDSCSCWVNLPTFKAHSALMTFLASLASLAKLPSRVTTYLEMFLGSTNKAANHVYALDPWRDRLTTFRVATCGGAKTATAALDEPCDDLDFRFDDASRVVHFSGRPATPDELDAALRRIYSL</sequence>
<evidence type="ECO:0000313" key="2">
    <source>
        <dbReference type="Proteomes" id="UP001230188"/>
    </source>
</evidence>
<protein>
    <submittedName>
        <fullName evidence="1">Uncharacterized protein</fullName>
    </submittedName>
</protein>
<keyword evidence="2" id="KW-1185">Reference proteome</keyword>
<accession>A0AAD7U913</accession>
<dbReference type="Proteomes" id="UP001230188">
    <property type="component" value="Unassembled WGS sequence"/>
</dbReference>
<dbReference type="AlphaFoldDB" id="A0AAD7U913"/>
<proteinExistence type="predicted"/>
<evidence type="ECO:0000313" key="1">
    <source>
        <dbReference type="EMBL" id="KAJ8600025.1"/>
    </source>
</evidence>
<organism evidence="1 2">
    <name type="scientific">Chrysophaeum taylorii</name>
    <dbReference type="NCBI Taxonomy" id="2483200"/>
    <lineage>
        <taxon>Eukaryota</taxon>
        <taxon>Sar</taxon>
        <taxon>Stramenopiles</taxon>
        <taxon>Ochrophyta</taxon>
        <taxon>Pelagophyceae</taxon>
        <taxon>Pelagomonadales</taxon>
        <taxon>Pelagomonadaceae</taxon>
        <taxon>Chrysophaeum</taxon>
    </lineage>
</organism>
<reference evidence="1" key="1">
    <citation type="submission" date="2023-01" db="EMBL/GenBank/DDBJ databases">
        <title>Metagenome sequencing of chrysophaentin producing Chrysophaeum taylorii.</title>
        <authorList>
            <person name="Davison J."/>
            <person name="Bewley C."/>
        </authorList>
    </citation>
    <scope>NUCLEOTIDE SEQUENCE</scope>
    <source>
        <strain evidence="1">NIES-1699</strain>
    </source>
</reference>
<dbReference type="EMBL" id="JAQMWT010000531">
    <property type="protein sequence ID" value="KAJ8600025.1"/>
    <property type="molecule type" value="Genomic_DNA"/>
</dbReference>
<dbReference type="SUPFAM" id="SSF53448">
    <property type="entry name" value="Nucleotide-diphospho-sugar transferases"/>
    <property type="match status" value="1"/>
</dbReference>
<dbReference type="InterPro" id="IPR029044">
    <property type="entry name" value="Nucleotide-diphossugar_trans"/>
</dbReference>
<gene>
    <name evidence="1" type="ORF">CTAYLR_001884</name>
</gene>
<name>A0AAD7U913_9STRA</name>